<accession>A0ACC0PE55</accession>
<dbReference type="EMBL" id="CM046390">
    <property type="protein sequence ID" value="KAI8563459.1"/>
    <property type="molecule type" value="Genomic_DNA"/>
</dbReference>
<protein>
    <submittedName>
        <fullName evidence="1">Uncharacterized protein</fullName>
    </submittedName>
</protein>
<proteinExistence type="predicted"/>
<reference evidence="1" key="1">
    <citation type="submission" date="2022-02" db="EMBL/GenBank/DDBJ databases">
        <title>Plant Genome Project.</title>
        <authorList>
            <person name="Zhang R.-G."/>
        </authorList>
    </citation>
    <scope>NUCLEOTIDE SEQUENCE</scope>
    <source>
        <strain evidence="1">AT1</strain>
    </source>
</reference>
<organism evidence="1 2">
    <name type="scientific">Rhododendron molle</name>
    <name type="common">Chinese azalea</name>
    <name type="synonym">Azalea mollis</name>
    <dbReference type="NCBI Taxonomy" id="49168"/>
    <lineage>
        <taxon>Eukaryota</taxon>
        <taxon>Viridiplantae</taxon>
        <taxon>Streptophyta</taxon>
        <taxon>Embryophyta</taxon>
        <taxon>Tracheophyta</taxon>
        <taxon>Spermatophyta</taxon>
        <taxon>Magnoliopsida</taxon>
        <taxon>eudicotyledons</taxon>
        <taxon>Gunneridae</taxon>
        <taxon>Pentapetalae</taxon>
        <taxon>asterids</taxon>
        <taxon>Ericales</taxon>
        <taxon>Ericaceae</taxon>
        <taxon>Ericoideae</taxon>
        <taxon>Rhodoreae</taxon>
        <taxon>Rhododendron</taxon>
    </lineage>
</organism>
<keyword evidence="2" id="KW-1185">Reference proteome</keyword>
<name>A0ACC0PE55_RHOML</name>
<dbReference type="Proteomes" id="UP001062846">
    <property type="component" value="Chromosome 3"/>
</dbReference>
<gene>
    <name evidence="1" type="ORF">RHMOL_Rhmol03G0112500</name>
</gene>
<sequence length="159" mass="17580">MPLDENGEGERELLYMVYRALSYGLSPMVPVHVRWRRVRGLEHPLRGPDGLSRPSLPRPAAAGPLIWILSDEHEDTKVGILGTPMGRNDTLCPEPLDSTHKANGNSFSSAKPPESVTPFGQRKSKFVVQSTLNDLPNAEIIERGRSWEFGGLHNNEGTT</sequence>
<evidence type="ECO:0000313" key="2">
    <source>
        <dbReference type="Proteomes" id="UP001062846"/>
    </source>
</evidence>
<comment type="caution">
    <text evidence="1">The sequence shown here is derived from an EMBL/GenBank/DDBJ whole genome shotgun (WGS) entry which is preliminary data.</text>
</comment>
<evidence type="ECO:0000313" key="1">
    <source>
        <dbReference type="EMBL" id="KAI8563459.1"/>
    </source>
</evidence>